<reference evidence="2 3" key="1">
    <citation type="submission" date="2019-11" db="EMBL/GenBank/DDBJ databases">
        <title>Draft genome sequences of five Paenibacillus species of dairy origin.</title>
        <authorList>
            <person name="Olajide A.M."/>
            <person name="Chen S."/>
            <person name="Lapointe G."/>
        </authorList>
    </citation>
    <scope>NUCLEOTIDE SEQUENCE [LARGE SCALE GENOMIC DNA]</scope>
    <source>
        <strain evidence="2 3">2CS3</strain>
    </source>
</reference>
<keyword evidence="2" id="KW-0378">Hydrolase</keyword>
<dbReference type="InterPro" id="IPR000639">
    <property type="entry name" value="Epox_hydrolase-like"/>
</dbReference>
<organism evidence="2 3">
    <name type="scientific">Paenibacillus validus</name>
    <dbReference type="NCBI Taxonomy" id="44253"/>
    <lineage>
        <taxon>Bacteria</taxon>
        <taxon>Bacillati</taxon>
        <taxon>Bacillota</taxon>
        <taxon>Bacilli</taxon>
        <taxon>Bacillales</taxon>
        <taxon>Paenibacillaceae</taxon>
        <taxon>Paenibacillus</taxon>
    </lineage>
</organism>
<dbReference type="SUPFAM" id="SSF53474">
    <property type="entry name" value="alpha/beta-Hydrolases"/>
    <property type="match status" value="1"/>
</dbReference>
<dbReference type="PANTHER" id="PTHR46438:SF11">
    <property type="entry name" value="LIPASE-RELATED"/>
    <property type="match status" value="1"/>
</dbReference>
<name>A0A7X2ZD80_9BACL</name>
<dbReference type="Proteomes" id="UP000450917">
    <property type="component" value="Unassembled WGS sequence"/>
</dbReference>
<evidence type="ECO:0000313" key="2">
    <source>
        <dbReference type="EMBL" id="MUG72793.1"/>
    </source>
</evidence>
<dbReference type="GO" id="GO:0016787">
    <property type="term" value="F:hydrolase activity"/>
    <property type="evidence" value="ECO:0007669"/>
    <property type="project" value="UniProtKB-KW"/>
</dbReference>
<proteinExistence type="predicted"/>
<gene>
    <name evidence="2" type="ORF">GNP93_19195</name>
</gene>
<comment type="caution">
    <text evidence="2">The sequence shown here is derived from an EMBL/GenBank/DDBJ whole genome shotgun (WGS) entry which is preliminary data.</text>
</comment>
<evidence type="ECO:0000259" key="1">
    <source>
        <dbReference type="Pfam" id="PF00561"/>
    </source>
</evidence>
<evidence type="ECO:0000313" key="3">
    <source>
        <dbReference type="Proteomes" id="UP000450917"/>
    </source>
</evidence>
<dbReference type="PRINTS" id="PR00412">
    <property type="entry name" value="EPOXHYDRLASE"/>
</dbReference>
<sequence>MSEHGKYMETGGIMTHFHEDGQGDPLLLIHGSGPGVSAWANWRLVFPALSKHFRLYAPDVVGFGYTKRPEGIHYSVDVWVDHMISFIETNKLHNLSMIGNSMGGALALHIAYRRPDLVNKLILMGSVGLSFPITEELDLVWGYSPSFENMKRLMSTFSYDQTMVKNDNLVQLRYQASVQKGFQEAFASMFPAPRQRHVDALALNEEALKSITKPTLLIHGREDRVIPFEQTSLKMELLMPNAELHVFSKCGHWTQIEKTEPFCEQVIQFLSR</sequence>
<feature type="domain" description="AB hydrolase-1" evidence="1">
    <location>
        <begin position="25"/>
        <end position="258"/>
    </location>
</feature>
<dbReference type="PANTHER" id="PTHR46438">
    <property type="entry name" value="ALPHA/BETA-HYDROLASES SUPERFAMILY PROTEIN"/>
    <property type="match status" value="1"/>
</dbReference>
<dbReference type="Pfam" id="PF00561">
    <property type="entry name" value="Abhydrolase_1"/>
    <property type="match status" value="1"/>
</dbReference>
<dbReference type="PRINTS" id="PR00111">
    <property type="entry name" value="ABHYDROLASE"/>
</dbReference>
<dbReference type="InterPro" id="IPR029058">
    <property type="entry name" value="AB_hydrolase_fold"/>
</dbReference>
<dbReference type="AlphaFoldDB" id="A0A7X2ZD80"/>
<dbReference type="EMBL" id="WNZX01000017">
    <property type="protein sequence ID" value="MUG72793.1"/>
    <property type="molecule type" value="Genomic_DNA"/>
</dbReference>
<protein>
    <submittedName>
        <fullName evidence="2">Alpha/beta fold hydrolase</fullName>
    </submittedName>
</protein>
<dbReference type="InterPro" id="IPR000073">
    <property type="entry name" value="AB_hydrolase_1"/>
</dbReference>
<dbReference type="RefSeq" id="WP_155615336.1">
    <property type="nucleotide sequence ID" value="NZ_WNZX01000017.1"/>
</dbReference>
<accession>A0A7X2ZD80</accession>
<dbReference type="Gene3D" id="3.40.50.1820">
    <property type="entry name" value="alpha/beta hydrolase"/>
    <property type="match status" value="1"/>
</dbReference>
<keyword evidence="3" id="KW-1185">Reference proteome</keyword>